<dbReference type="PANTHER" id="PTHR47947">
    <property type="entry name" value="CYTOCHROME P450 82C3-RELATED"/>
    <property type="match status" value="1"/>
</dbReference>
<evidence type="ECO:0000256" key="7">
    <source>
        <dbReference type="ARBA" id="ARBA00022989"/>
    </source>
</evidence>
<comment type="caution">
    <text evidence="15">The sequence shown here is derived from an EMBL/GenBank/DDBJ whole genome shotgun (WGS) entry which is preliminary data.</text>
</comment>
<evidence type="ECO:0000256" key="9">
    <source>
        <dbReference type="ARBA" id="ARBA00023004"/>
    </source>
</evidence>
<keyword evidence="5 14" id="KW-0812">Transmembrane</keyword>
<comment type="cofactor">
    <cofactor evidence="1 12">
        <name>heme</name>
        <dbReference type="ChEBI" id="CHEBI:30413"/>
    </cofactor>
</comment>
<dbReference type="InterPro" id="IPR050651">
    <property type="entry name" value="Plant_Cytochrome_P450_Monoox"/>
</dbReference>
<keyword evidence="9 12" id="KW-0408">Iron</keyword>
<dbReference type="InterPro" id="IPR002401">
    <property type="entry name" value="Cyt_P450_E_grp-I"/>
</dbReference>
<evidence type="ECO:0000256" key="12">
    <source>
        <dbReference type="PIRSR" id="PIRSR602401-1"/>
    </source>
</evidence>
<keyword evidence="10" id="KW-0876">Taxol biosynthesis</keyword>
<dbReference type="InterPro" id="IPR036396">
    <property type="entry name" value="Cyt_P450_sf"/>
</dbReference>
<evidence type="ECO:0000256" key="1">
    <source>
        <dbReference type="ARBA" id="ARBA00001971"/>
    </source>
</evidence>
<reference evidence="15 16" key="1">
    <citation type="journal article" date="2021" name="Nat. Plants">
        <title>The Taxus genome provides insights into paclitaxel biosynthesis.</title>
        <authorList>
            <person name="Xiong X."/>
            <person name="Gou J."/>
            <person name="Liao Q."/>
            <person name="Li Y."/>
            <person name="Zhou Q."/>
            <person name="Bi G."/>
            <person name="Li C."/>
            <person name="Du R."/>
            <person name="Wang X."/>
            <person name="Sun T."/>
            <person name="Guo L."/>
            <person name="Liang H."/>
            <person name="Lu P."/>
            <person name="Wu Y."/>
            <person name="Zhang Z."/>
            <person name="Ro D.K."/>
            <person name="Shang Y."/>
            <person name="Huang S."/>
            <person name="Yan J."/>
        </authorList>
    </citation>
    <scope>NUCLEOTIDE SEQUENCE [LARGE SCALE GENOMIC DNA]</scope>
    <source>
        <strain evidence="15">Ta-2019</strain>
    </source>
</reference>
<dbReference type="GO" id="GO:0042617">
    <property type="term" value="P:paclitaxel biosynthetic process"/>
    <property type="evidence" value="ECO:0007669"/>
    <property type="project" value="UniProtKB-KW"/>
</dbReference>
<evidence type="ECO:0008006" key="17">
    <source>
        <dbReference type="Google" id="ProtNLM"/>
    </source>
</evidence>
<dbReference type="InterPro" id="IPR001128">
    <property type="entry name" value="Cyt_P450"/>
</dbReference>
<keyword evidence="16" id="KW-1185">Reference proteome</keyword>
<feature type="transmembrane region" description="Helical" evidence="14">
    <location>
        <begin position="6"/>
        <end position="26"/>
    </location>
</feature>
<sequence length="520" mass="58924">MAFEAATVTVIVLALAALYLLTVNYYRRSRKKKLKPPQPPLWPIIGHLHLLIKKRPIHRILSSLSEKYGPIVHLQLGFRPALVIASSDLAKECFTTNDKAFASRPALCGGKHLGYDYKAFGLAPYGAYWRNLRKMCTIQIFSANRIESFKQLRVQEINSLICFLFESWQREPATLVNMKSRLSDLTFNIMVRMVAQIKISGPVYSKEGQEARRFKEMIKESTILVGAFEIGDCLPFLRWFDLQGIISAMKKLRKERDVYMQKLLNDHWEEQGIHSKDLMDVLISATDNHEILSDNRDDVVKGTALSMITAGTETSSVTIEWALAALLQNPHILSKAQQEIDTHIGRDRLIEETDLHRLKYLEAIVKETLRLYPAAPLLLPHEATQPCTVGGFHVPAGTRLLVNAWAIHRDPAVWDRPTEFEPERFLMGGKQIDVKGQEFELIPFGSGRRMCPGMPLALTVVKHTLGRLLQSFEWSVPAGTKIDMSEGLGLTMPKAVPLEAIIKPRLPLHLFSDFEHTVFQ</sequence>
<comment type="subcellular location">
    <subcellularLocation>
        <location evidence="2">Membrane</location>
    </subcellularLocation>
</comment>
<evidence type="ECO:0000256" key="3">
    <source>
        <dbReference type="ARBA" id="ARBA00005122"/>
    </source>
</evidence>
<comment type="similarity">
    <text evidence="13">Belongs to the cytochrome P450 family.</text>
</comment>
<name>A0AA38GR47_TAXCH</name>
<feature type="binding site" description="axial binding residue" evidence="12">
    <location>
        <position position="451"/>
    </location>
    <ligand>
        <name>heme</name>
        <dbReference type="ChEBI" id="CHEBI:30413"/>
    </ligand>
    <ligandPart>
        <name>Fe</name>
        <dbReference type="ChEBI" id="CHEBI:18248"/>
    </ligandPart>
</feature>
<evidence type="ECO:0000256" key="2">
    <source>
        <dbReference type="ARBA" id="ARBA00004370"/>
    </source>
</evidence>
<keyword evidence="8 13" id="KW-0560">Oxidoreductase</keyword>
<dbReference type="PROSITE" id="PS00086">
    <property type="entry name" value="CYTOCHROME_P450"/>
    <property type="match status" value="1"/>
</dbReference>
<evidence type="ECO:0000313" key="16">
    <source>
        <dbReference type="Proteomes" id="UP000824469"/>
    </source>
</evidence>
<dbReference type="CDD" id="cd20618">
    <property type="entry name" value="CYP71_clan"/>
    <property type="match status" value="1"/>
</dbReference>
<dbReference type="EMBL" id="JAHRHJ020000001">
    <property type="protein sequence ID" value="KAH9327969.1"/>
    <property type="molecule type" value="Genomic_DNA"/>
</dbReference>
<dbReference type="GO" id="GO:0016705">
    <property type="term" value="F:oxidoreductase activity, acting on paired donors, with incorporation or reduction of molecular oxygen"/>
    <property type="evidence" value="ECO:0007669"/>
    <property type="project" value="InterPro"/>
</dbReference>
<evidence type="ECO:0000256" key="5">
    <source>
        <dbReference type="ARBA" id="ARBA00022692"/>
    </source>
</evidence>
<dbReference type="GO" id="GO:0004497">
    <property type="term" value="F:monooxygenase activity"/>
    <property type="evidence" value="ECO:0007669"/>
    <property type="project" value="UniProtKB-KW"/>
</dbReference>
<evidence type="ECO:0000313" key="15">
    <source>
        <dbReference type="EMBL" id="KAH9327969.1"/>
    </source>
</evidence>
<accession>A0AA38GR47</accession>
<keyword evidence="7 14" id="KW-1133">Transmembrane helix</keyword>
<comment type="pathway">
    <text evidence="3">Alkaloid biosynthesis; taxol biosynthesis.</text>
</comment>
<dbReference type="Proteomes" id="UP000824469">
    <property type="component" value="Unassembled WGS sequence"/>
</dbReference>
<gene>
    <name evidence="15" type="ORF">KI387_000077</name>
</gene>
<dbReference type="AlphaFoldDB" id="A0AA38GR47"/>
<dbReference type="PRINTS" id="PR00463">
    <property type="entry name" value="EP450I"/>
</dbReference>
<dbReference type="GO" id="GO:0016020">
    <property type="term" value="C:membrane"/>
    <property type="evidence" value="ECO:0007669"/>
    <property type="project" value="UniProtKB-SubCell"/>
</dbReference>
<dbReference type="SUPFAM" id="SSF48264">
    <property type="entry name" value="Cytochrome P450"/>
    <property type="match status" value="1"/>
</dbReference>
<proteinExistence type="inferred from homology"/>
<dbReference type="PANTHER" id="PTHR47947:SF26">
    <property type="entry name" value="CYTOCHROME P450"/>
    <property type="match status" value="1"/>
</dbReference>
<keyword evidence="4 12" id="KW-0349">Heme</keyword>
<dbReference type="FunFam" id="1.10.630.10:FF:000026">
    <property type="entry name" value="Cytochrome P450 82C4"/>
    <property type="match status" value="1"/>
</dbReference>
<dbReference type="Gene3D" id="1.10.630.10">
    <property type="entry name" value="Cytochrome P450"/>
    <property type="match status" value="1"/>
</dbReference>
<dbReference type="OMA" id="ICFLFES"/>
<evidence type="ECO:0000256" key="4">
    <source>
        <dbReference type="ARBA" id="ARBA00022617"/>
    </source>
</evidence>
<keyword evidence="6 12" id="KW-0479">Metal-binding</keyword>
<evidence type="ECO:0000256" key="10">
    <source>
        <dbReference type="ARBA" id="ARBA00023059"/>
    </source>
</evidence>
<keyword evidence="13" id="KW-0503">Monooxygenase</keyword>
<evidence type="ECO:0000256" key="6">
    <source>
        <dbReference type="ARBA" id="ARBA00022723"/>
    </source>
</evidence>
<dbReference type="GO" id="GO:0020037">
    <property type="term" value="F:heme binding"/>
    <property type="evidence" value="ECO:0007669"/>
    <property type="project" value="InterPro"/>
</dbReference>
<protein>
    <recommendedName>
        <fullName evidence="17">Cytochrome P450</fullName>
    </recommendedName>
</protein>
<organism evidence="15 16">
    <name type="scientific">Taxus chinensis</name>
    <name type="common">Chinese yew</name>
    <name type="synonym">Taxus wallichiana var. chinensis</name>
    <dbReference type="NCBI Taxonomy" id="29808"/>
    <lineage>
        <taxon>Eukaryota</taxon>
        <taxon>Viridiplantae</taxon>
        <taxon>Streptophyta</taxon>
        <taxon>Embryophyta</taxon>
        <taxon>Tracheophyta</taxon>
        <taxon>Spermatophyta</taxon>
        <taxon>Pinopsida</taxon>
        <taxon>Pinidae</taxon>
        <taxon>Conifers II</taxon>
        <taxon>Cupressales</taxon>
        <taxon>Taxaceae</taxon>
        <taxon>Taxus</taxon>
    </lineage>
</organism>
<dbReference type="PRINTS" id="PR00385">
    <property type="entry name" value="P450"/>
</dbReference>
<dbReference type="InterPro" id="IPR017972">
    <property type="entry name" value="Cyt_P450_CS"/>
</dbReference>
<evidence type="ECO:0000256" key="14">
    <source>
        <dbReference type="SAM" id="Phobius"/>
    </source>
</evidence>
<evidence type="ECO:0000256" key="13">
    <source>
        <dbReference type="RuleBase" id="RU000461"/>
    </source>
</evidence>
<dbReference type="Pfam" id="PF00067">
    <property type="entry name" value="p450"/>
    <property type="match status" value="1"/>
</dbReference>
<evidence type="ECO:0000256" key="8">
    <source>
        <dbReference type="ARBA" id="ARBA00023002"/>
    </source>
</evidence>
<dbReference type="GO" id="GO:0005506">
    <property type="term" value="F:iron ion binding"/>
    <property type="evidence" value="ECO:0007669"/>
    <property type="project" value="InterPro"/>
</dbReference>
<evidence type="ECO:0000256" key="11">
    <source>
        <dbReference type="ARBA" id="ARBA00023136"/>
    </source>
</evidence>
<keyword evidence="11 14" id="KW-0472">Membrane</keyword>